<reference evidence="1" key="1">
    <citation type="submission" date="2024-12" db="EMBL/GenBank/DDBJ databases">
        <authorList>
            <person name="Wu N."/>
        </authorList>
    </citation>
    <scope>NUCLEOTIDE SEQUENCE</scope>
    <source>
        <strain evidence="1">P15</strain>
    </source>
</reference>
<keyword evidence="1" id="KW-0808">Transferase</keyword>
<accession>A0ACC7P4I6</accession>
<proteinExistence type="predicted"/>
<sequence length="354" mass="38326">MSATGHPVSSGEVPGRYSRQVLFGPLGEPGQLKLMDSRVAIVGMGALGTVLANHMVRAGVGYIRLIDRDFVEESNLQRQMLYEEADAADSRPKAAAAAERLGRINSLVTIEPHVTDLNPSNAEELLTGVHLVLDGSDNFAVRFLINDVCVKHSIPWIYGGAVSARGVMMTILPGTTPCFRCLFQQSPDQGALETCDTAGVLGSIIHVVASYQAAEALKLLSGNHSAMNKGMLHFDLWHNFQGGMDMSAARSPECPCCANGQYDYLSAELEGETLQSLCGRNAVQIVPVHPRKLNLEELEQALRHSGTTERNAFLLKYKSDNGLTLVLFPDGRAMVQGTDDLTAAKSFYSRYVGM</sequence>
<comment type="caution">
    <text evidence="1">The sequence shown here is derived from an EMBL/GenBank/DDBJ whole genome shotgun (WGS) entry which is preliminary data.</text>
</comment>
<dbReference type="Proteomes" id="UP001631969">
    <property type="component" value="Unassembled WGS sequence"/>
</dbReference>
<evidence type="ECO:0000313" key="2">
    <source>
        <dbReference type="Proteomes" id="UP001631969"/>
    </source>
</evidence>
<name>A0ACC7P4I6_9BACL</name>
<dbReference type="EMBL" id="JBJURJ010000024">
    <property type="protein sequence ID" value="MFM9331963.1"/>
    <property type="molecule type" value="Genomic_DNA"/>
</dbReference>
<organism evidence="1 2">
    <name type="scientific">Paenibacillus mesotrionivorans</name>
    <dbReference type="NCBI Taxonomy" id="3160968"/>
    <lineage>
        <taxon>Bacteria</taxon>
        <taxon>Bacillati</taxon>
        <taxon>Bacillota</taxon>
        <taxon>Bacilli</taxon>
        <taxon>Bacillales</taxon>
        <taxon>Paenibacillaceae</taxon>
        <taxon>Paenibacillus</taxon>
    </lineage>
</organism>
<keyword evidence="2" id="KW-1185">Reference proteome</keyword>
<evidence type="ECO:0000313" key="1">
    <source>
        <dbReference type="EMBL" id="MFM9331963.1"/>
    </source>
</evidence>
<gene>
    <name evidence="1" type="ORF">ACI1P1_27065</name>
</gene>
<keyword evidence="1" id="KW-0548">Nucleotidyltransferase</keyword>
<protein>
    <submittedName>
        <fullName evidence="1">ThiF family adenylyltransferase</fullName>
    </submittedName>
</protein>